<dbReference type="InterPro" id="IPR002142">
    <property type="entry name" value="Peptidase_S49"/>
</dbReference>
<keyword evidence="6 7" id="KW-0472">Membrane</keyword>
<evidence type="ECO:0000259" key="8">
    <source>
        <dbReference type="Pfam" id="PF01343"/>
    </source>
</evidence>
<comment type="similarity">
    <text evidence="2">Belongs to the peptidase S49 family.</text>
</comment>
<keyword evidence="10" id="KW-1185">Reference proteome</keyword>
<dbReference type="InterPro" id="IPR047217">
    <property type="entry name" value="S49_SppA_67K_type_N"/>
</dbReference>
<keyword evidence="5" id="KW-0720">Serine protease</keyword>
<evidence type="ECO:0000256" key="1">
    <source>
        <dbReference type="ARBA" id="ARBA00004370"/>
    </source>
</evidence>
<keyword evidence="7" id="KW-1133">Transmembrane helix</keyword>
<feature type="domain" description="Peptidase S49" evidence="8">
    <location>
        <begin position="123"/>
        <end position="276"/>
    </location>
</feature>
<dbReference type="RefSeq" id="WP_191183175.1">
    <property type="nucleotide sequence ID" value="NZ_JACXAJ010000002.1"/>
</dbReference>
<dbReference type="Proteomes" id="UP000625551">
    <property type="component" value="Unassembled WGS sequence"/>
</dbReference>
<evidence type="ECO:0000256" key="7">
    <source>
        <dbReference type="SAM" id="Phobius"/>
    </source>
</evidence>
<dbReference type="Gene3D" id="6.20.330.10">
    <property type="match status" value="1"/>
</dbReference>
<protein>
    <submittedName>
        <fullName evidence="9">Signal peptide peptidase SppA</fullName>
    </submittedName>
</protein>
<dbReference type="PANTHER" id="PTHR33209">
    <property type="entry name" value="PROTEASE 4"/>
    <property type="match status" value="1"/>
</dbReference>
<keyword evidence="7" id="KW-0812">Transmembrane</keyword>
<dbReference type="CDD" id="cd07023">
    <property type="entry name" value="S49_Sppa_N_C"/>
    <property type="match status" value="1"/>
</dbReference>
<organism evidence="9 10">
    <name type="scientific">Pontibacter aquaedesilientis</name>
    <dbReference type="NCBI Taxonomy" id="2766980"/>
    <lineage>
        <taxon>Bacteria</taxon>
        <taxon>Pseudomonadati</taxon>
        <taxon>Bacteroidota</taxon>
        <taxon>Cytophagia</taxon>
        <taxon>Cytophagales</taxon>
        <taxon>Hymenobacteraceae</taxon>
        <taxon>Pontibacter</taxon>
    </lineage>
</organism>
<sequence length="587" mass="65536">MLNFLRYVLATIVGLFVFFFLGLLIMVGIVAATASKGDITVAENSVLELKLDKSISEREKESPFGDLSFGFYSFDSGDGLDKIKASIRRAKTDDNVKGIFLNMRFVDAGMGKLEEIRNELIDFKKSGKFIVSYGDMTNEKAYYLSSVADKIYLNPMGALEFNGISSEILFFKGTLEKLDIEPAIFKVGEFKSAVEPFFLDKMSEANREQMNSFLNSMNDYQLRKIAEARGKTYDELKNVSDELLVRDAEDAKKYGLVTDVGYYDEAIDYMKKKVGVEKDKKLQLVSLGKYKKAKDNDQEGSSKNRIAVIYAEGDIVDGEGDDDEIGSMRYAEAIRNARQDKNVKAVVLRINSPGGSALASDVMWREIQETRKVKPVIASMSDVAASGGYYMAMGCDTIVAHPNTITGSIGVFGIVPNFEGFMKNKLGITVDRVGTGKHSDMPTVTRAMTPFEKEIVQREINKIYEVFTQKAADGRGMTQDELKKHASGRVWSGIEAKERNLVDVHGGLEKAIEIAAARVGITGDYRLKELPRRKTFFEEMFGEAGSQVKESAVKAELGQLYPFYQMYKKVENMQGIQARLPYELTIQ</sequence>
<comment type="subcellular location">
    <subcellularLocation>
        <location evidence="1">Membrane</location>
    </subcellularLocation>
</comment>
<dbReference type="NCBIfam" id="TIGR00705">
    <property type="entry name" value="SppA_67K"/>
    <property type="match status" value="1"/>
</dbReference>
<dbReference type="InterPro" id="IPR047272">
    <property type="entry name" value="S49_SppA_C"/>
</dbReference>
<dbReference type="InterPro" id="IPR029045">
    <property type="entry name" value="ClpP/crotonase-like_dom_sf"/>
</dbReference>
<name>A0ABR7XHE4_9BACT</name>
<dbReference type="PANTHER" id="PTHR33209:SF1">
    <property type="entry name" value="PEPTIDASE S49 DOMAIN-CONTAINING PROTEIN"/>
    <property type="match status" value="1"/>
</dbReference>
<keyword evidence="3" id="KW-0645">Protease</keyword>
<comment type="caution">
    <text evidence="9">The sequence shown here is derived from an EMBL/GenBank/DDBJ whole genome shotgun (WGS) entry which is preliminary data.</text>
</comment>
<dbReference type="NCBIfam" id="TIGR00706">
    <property type="entry name" value="SppA_dom"/>
    <property type="match status" value="1"/>
</dbReference>
<evidence type="ECO:0000313" key="10">
    <source>
        <dbReference type="Proteomes" id="UP000625551"/>
    </source>
</evidence>
<dbReference type="InterPro" id="IPR004635">
    <property type="entry name" value="Pept_S49_SppA"/>
</dbReference>
<gene>
    <name evidence="9" type="primary">sppA</name>
    <name evidence="9" type="ORF">H9Q13_07710</name>
</gene>
<dbReference type="Gene3D" id="3.90.226.10">
    <property type="entry name" value="2-enoyl-CoA Hydratase, Chain A, domain 1"/>
    <property type="match status" value="3"/>
</dbReference>
<evidence type="ECO:0000256" key="4">
    <source>
        <dbReference type="ARBA" id="ARBA00022801"/>
    </source>
</evidence>
<dbReference type="EMBL" id="JACXAJ010000002">
    <property type="protein sequence ID" value="MBD1397048.1"/>
    <property type="molecule type" value="Genomic_DNA"/>
</dbReference>
<keyword evidence="4" id="KW-0378">Hydrolase</keyword>
<evidence type="ECO:0000256" key="2">
    <source>
        <dbReference type="ARBA" id="ARBA00008683"/>
    </source>
</evidence>
<accession>A0ABR7XHE4</accession>
<proteinExistence type="inferred from homology"/>
<feature type="transmembrane region" description="Helical" evidence="7">
    <location>
        <begin position="7"/>
        <end position="31"/>
    </location>
</feature>
<evidence type="ECO:0000256" key="5">
    <source>
        <dbReference type="ARBA" id="ARBA00022825"/>
    </source>
</evidence>
<dbReference type="SUPFAM" id="SSF52096">
    <property type="entry name" value="ClpP/crotonase"/>
    <property type="match status" value="2"/>
</dbReference>
<reference evidence="9 10" key="1">
    <citation type="submission" date="2020-09" db="EMBL/GenBank/DDBJ databases">
        <title>Genome sequencing and assembly of Pontibacter sp.</title>
        <authorList>
            <person name="Chhetri G."/>
        </authorList>
    </citation>
    <scope>NUCLEOTIDE SEQUENCE [LARGE SCALE GENOMIC DNA]</scope>
    <source>
        <strain evidence="9 10">JH31</strain>
    </source>
</reference>
<evidence type="ECO:0000256" key="3">
    <source>
        <dbReference type="ARBA" id="ARBA00022670"/>
    </source>
</evidence>
<dbReference type="InterPro" id="IPR004634">
    <property type="entry name" value="Pept_S49_pIV"/>
</dbReference>
<feature type="domain" description="Peptidase S49" evidence="8">
    <location>
        <begin position="370"/>
        <end position="520"/>
    </location>
</feature>
<evidence type="ECO:0000313" key="9">
    <source>
        <dbReference type="EMBL" id="MBD1397048.1"/>
    </source>
</evidence>
<dbReference type="Pfam" id="PF01343">
    <property type="entry name" value="Peptidase_S49"/>
    <property type="match status" value="2"/>
</dbReference>
<dbReference type="PIRSF" id="PIRSF001217">
    <property type="entry name" value="Protease_4_SppA"/>
    <property type="match status" value="1"/>
</dbReference>
<dbReference type="CDD" id="cd07018">
    <property type="entry name" value="S49_SppA_67K_type"/>
    <property type="match status" value="1"/>
</dbReference>
<evidence type="ECO:0000256" key="6">
    <source>
        <dbReference type="ARBA" id="ARBA00023136"/>
    </source>
</evidence>